<organism evidence="2 3">
    <name type="scientific">Boletus reticuloceps</name>
    <dbReference type="NCBI Taxonomy" id="495285"/>
    <lineage>
        <taxon>Eukaryota</taxon>
        <taxon>Fungi</taxon>
        <taxon>Dikarya</taxon>
        <taxon>Basidiomycota</taxon>
        <taxon>Agaricomycotina</taxon>
        <taxon>Agaricomycetes</taxon>
        <taxon>Agaricomycetidae</taxon>
        <taxon>Boletales</taxon>
        <taxon>Boletineae</taxon>
        <taxon>Boletaceae</taxon>
        <taxon>Boletoideae</taxon>
        <taxon>Boletus</taxon>
    </lineage>
</organism>
<sequence>MNVKAQGVKKEDDNADDDTATTKGFVAKDKIVRYCCVHLLTVMVAHLGEIESASRHRGRYHILRAALMERIHDKETRIRVQATVALSKLCGSEDPSDAEQGEQAIDVLLDTLGCDPAAYVPTVTLLNMPIAKHTLPCIVARSRDTDTIMRWCPPFTRARHFAEGACEIAGHLLH</sequence>
<proteinExistence type="predicted"/>
<dbReference type="GO" id="GO:0000796">
    <property type="term" value="C:condensin complex"/>
    <property type="evidence" value="ECO:0007669"/>
    <property type="project" value="InterPro"/>
</dbReference>
<dbReference type="InterPro" id="IPR016024">
    <property type="entry name" value="ARM-type_fold"/>
</dbReference>
<comment type="caution">
    <text evidence="2">The sequence shown here is derived from an EMBL/GenBank/DDBJ whole genome shotgun (WGS) entry which is preliminary data.</text>
</comment>
<gene>
    <name evidence="2" type="ORF">JVT61DRAFT_4249</name>
</gene>
<evidence type="ECO:0000256" key="1">
    <source>
        <dbReference type="SAM" id="MobiDB-lite"/>
    </source>
</evidence>
<dbReference type="GO" id="GO:0000793">
    <property type="term" value="C:condensed chromosome"/>
    <property type="evidence" value="ECO:0007669"/>
    <property type="project" value="TreeGrafter"/>
</dbReference>
<dbReference type="AlphaFoldDB" id="A0A8I2YKU0"/>
<accession>A0A8I2YKU0</accession>
<protein>
    <submittedName>
        <fullName evidence="2">Uncharacterized protein</fullName>
    </submittedName>
</protein>
<dbReference type="Proteomes" id="UP000683000">
    <property type="component" value="Unassembled WGS sequence"/>
</dbReference>
<keyword evidence="3" id="KW-1185">Reference proteome</keyword>
<evidence type="ECO:0000313" key="2">
    <source>
        <dbReference type="EMBL" id="KAG6374239.1"/>
    </source>
</evidence>
<dbReference type="EMBL" id="JAGFBS010000018">
    <property type="protein sequence ID" value="KAG6374239.1"/>
    <property type="molecule type" value="Genomic_DNA"/>
</dbReference>
<evidence type="ECO:0000313" key="3">
    <source>
        <dbReference type="Proteomes" id="UP000683000"/>
    </source>
</evidence>
<reference evidence="2" key="1">
    <citation type="submission" date="2021-03" db="EMBL/GenBank/DDBJ databases">
        <title>Evolutionary innovations through gain and loss of genes in the ectomycorrhizal Boletales.</title>
        <authorList>
            <person name="Wu G."/>
            <person name="Miyauchi S."/>
            <person name="Morin E."/>
            <person name="Yang Z.-L."/>
            <person name="Xu J."/>
            <person name="Martin F.M."/>
        </authorList>
    </citation>
    <scope>NUCLEOTIDE SEQUENCE</scope>
    <source>
        <strain evidence="2">BR01</strain>
    </source>
</reference>
<dbReference type="PANTHER" id="PTHR14418">
    <property type="entry name" value="CONDENSIN COMPLEX SUBUNIT 3-RELATED"/>
    <property type="match status" value="1"/>
</dbReference>
<dbReference type="GO" id="GO:0007076">
    <property type="term" value="P:mitotic chromosome condensation"/>
    <property type="evidence" value="ECO:0007669"/>
    <property type="project" value="InterPro"/>
</dbReference>
<dbReference type="PANTHER" id="PTHR14418:SF5">
    <property type="entry name" value="CONDENSIN COMPLEX SUBUNIT 3"/>
    <property type="match status" value="1"/>
</dbReference>
<name>A0A8I2YKU0_9AGAM</name>
<dbReference type="OrthoDB" id="2671698at2759"/>
<feature type="region of interest" description="Disordered" evidence="1">
    <location>
        <begin position="1"/>
        <end position="20"/>
    </location>
</feature>
<dbReference type="InterPro" id="IPR027165">
    <property type="entry name" value="CND3"/>
</dbReference>
<dbReference type="SUPFAM" id="SSF48371">
    <property type="entry name" value="ARM repeat"/>
    <property type="match status" value="1"/>
</dbReference>